<dbReference type="AlphaFoldDB" id="A0A2I0A7Q1"/>
<protein>
    <submittedName>
        <fullName evidence="1">Uncharacterized protein</fullName>
    </submittedName>
</protein>
<keyword evidence="2" id="KW-1185">Reference proteome</keyword>
<dbReference type="Proteomes" id="UP000236161">
    <property type="component" value="Unassembled WGS sequence"/>
</dbReference>
<evidence type="ECO:0000313" key="1">
    <source>
        <dbReference type="EMBL" id="PKA51583.1"/>
    </source>
</evidence>
<sequence>MLEPSLISLVEQQLNSSSTVASCRTATQRDITRSYPLYYCVNSAFKTAWEPTP</sequence>
<dbReference type="EMBL" id="KZ452013">
    <property type="protein sequence ID" value="PKA51583.1"/>
    <property type="molecule type" value="Genomic_DNA"/>
</dbReference>
<evidence type="ECO:0000313" key="2">
    <source>
        <dbReference type="Proteomes" id="UP000236161"/>
    </source>
</evidence>
<reference evidence="1 2" key="1">
    <citation type="journal article" date="2017" name="Nature">
        <title>The Apostasia genome and the evolution of orchids.</title>
        <authorList>
            <person name="Zhang G.Q."/>
            <person name="Liu K.W."/>
            <person name="Li Z."/>
            <person name="Lohaus R."/>
            <person name="Hsiao Y.Y."/>
            <person name="Niu S.C."/>
            <person name="Wang J.Y."/>
            <person name="Lin Y.C."/>
            <person name="Xu Q."/>
            <person name="Chen L.J."/>
            <person name="Yoshida K."/>
            <person name="Fujiwara S."/>
            <person name="Wang Z.W."/>
            <person name="Zhang Y.Q."/>
            <person name="Mitsuda N."/>
            <person name="Wang M."/>
            <person name="Liu G.H."/>
            <person name="Pecoraro L."/>
            <person name="Huang H.X."/>
            <person name="Xiao X.J."/>
            <person name="Lin M."/>
            <person name="Wu X.Y."/>
            <person name="Wu W.L."/>
            <person name="Chen Y.Y."/>
            <person name="Chang S.B."/>
            <person name="Sakamoto S."/>
            <person name="Ohme-Takagi M."/>
            <person name="Yagi M."/>
            <person name="Zeng S.J."/>
            <person name="Shen C.Y."/>
            <person name="Yeh C.M."/>
            <person name="Luo Y.B."/>
            <person name="Tsai W.C."/>
            <person name="Van de Peer Y."/>
            <person name="Liu Z.J."/>
        </authorList>
    </citation>
    <scope>NUCLEOTIDE SEQUENCE [LARGE SCALE GENOMIC DNA]</scope>
    <source>
        <strain evidence="2">cv. Shenzhen</strain>
        <tissue evidence="1">Stem</tissue>
    </source>
</reference>
<accession>A0A2I0A7Q1</accession>
<organism evidence="1 2">
    <name type="scientific">Apostasia shenzhenica</name>
    <dbReference type="NCBI Taxonomy" id="1088818"/>
    <lineage>
        <taxon>Eukaryota</taxon>
        <taxon>Viridiplantae</taxon>
        <taxon>Streptophyta</taxon>
        <taxon>Embryophyta</taxon>
        <taxon>Tracheophyta</taxon>
        <taxon>Spermatophyta</taxon>
        <taxon>Magnoliopsida</taxon>
        <taxon>Liliopsida</taxon>
        <taxon>Asparagales</taxon>
        <taxon>Orchidaceae</taxon>
        <taxon>Apostasioideae</taxon>
        <taxon>Apostasia</taxon>
    </lineage>
</organism>
<gene>
    <name evidence="1" type="ORF">AXF42_Ash002950</name>
</gene>
<name>A0A2I0A7Q1_9ASPA</name>
<proteinExistence type="predicted"/>